<feature type="transmembrane region" description="Helical" evidence="1">
    <location>
        <begin position="155"/>
        <end position="174"/>
    </location>
</feature>
<proteinExistence type="predicted"/>
<dbReference type="RefSeq" id="WP_093025301.1">
    <property type="nucleotide sequence ID" value="NZ_FPBK01000008.1"/>
</dbReference>
<feature type="transmembrane region" description="Helical" evidence="1">
    <location>
        <begin position="81"/>
        <end position="99"/>
    </location>
</feature>
<feature type="transmembrane region" description="Helical" evidence="1">
    <location>
        <begin position="40"/>
        <end position="61"/>
    </location>
</feature>
<feature type="transmembrane region" description="Helical" evidence="1">
    <location>
        <begin position="105"/>
        <end position="124"/>
    </location>
</feature>
<dbReference type="Proteomes" id="UP000199138">
    <property type="component" value="Unassembled WGS sequence"/>
</dbReference>
<organism evidence="2 3">
    <name type="scientific">Pustulibacterium marinum</name>
    <dbReference type="NCBI Taxonomy" id="1224947"/>
    <lineage>
        <taxon>Bacteria</taxon>
        <taxon>Pseudomonadati</taxon>
        <taxon>Bacteroidota</taxon>
        <taxon>Flavobacteriia</taxon>
        <taxon>Flavobacteriales</taxon>
        <taxon>Flavobacteriaceae</taxon>
        <taxon>Pustulibacterium</taxon>
    </lineage>
</organism>
<name>A0A1I7HBZ6_9FLAO</name>
<keyword evidence="1" id="KW-1133">Transmembrane helix</keyword>
<dbReference type="EMBL" id="FPBK01000008">
    <property type="protein sequence ID" value="SFU57996.1"/>
    <property type="molecule type" value="Genomic_DNA"/>
</dbReference>
<feature type="transmembrane region" description="Helical" evidence="1">
    <location>
        <begin position="131"/>
        <end position="149"/>
    </location>
</feature>
<evidence type="ECO:0008006" key="4">
    <source>
        <dbReference type="Google" id="ProtNLM"/>
    </source>
</evidence>
<evidence type="ECO:0000313" key="2">
    <source>
        <dbReference type="EMBL" id="SFU57996.1"/>
    </source>
</evidence>
<feature type="transmembrane region" description="Helical" evidence="1">
    <location>
        <begin position="181"/>
        <end position="200"/>
    </location>
</feature>
<keyword evidence="1" id="KW-0812">Transmembrane</keyword>
<sequence length="201" mass="22745">MKRIATFISYLFHPLIMPVVGVFIFYTITPLFYEFELKKIVLFSLTILTIFVPLLIALVLLKFNIIQSFKLSTAKERMPPLLINTLIIGTIIFKLMPRINTPELYFFFVGILGSNFCCLIMALFKIKASIHMTAIIGVTTFLVGLSFHYALNVTIALSFLVAISGLIASARLYLKAHNMAEIIVGIFIGLMPQLLTIQYWL</sequence>
<protein>
    <recommendedName>
        <fullName evidence="4">PAP2 superfamily protein</fullName>
    </recommendedName>
</protein>
<dbReference type="AlphaFoldDB" id="A0A1I7HBZ6"/>
<accession>A0A1I7HBZ6</accession>
<gene>
    <name evidence="2" type="ORF">SAMN05216480_10874</name>
</gene>
<keyword evidence="1" id="KW-0472">Membrane</keyword>
<evidence type="ECO:0000256" key="1">
    <source>
        <dbReference type="SAM" id="Phobius"/>
    </source>
</evidence>
<keyword evidence="3" id="KW-1185">Reference proteome</keyword>
<dbReference type="STRING" id="1224947.SAMN05216480_10874"/>
<reference evidence="2 3" key="1">
    <citation type="submission" date="2016-10" db="EMBL/GenBank/DDBJ databases">
        <authorList>
            <person name="de Groot N.N."/>
        </authorList>
    </citation>
    <scope>NUCLEOTIDE SEQUENCE [LARGE SCALE GENOMIC DNA]</scope>
    <source>
        <strain evidence="2 3">CGMCC 1.12333</strain>
    </source>
</reference>
<feature type="transmembrane region" description="Helical" evidence="1">
    <location>
        <begin position="7"/>
        <end position="28"/>
    </location>
</feature>
<evidence type="ECO:0000313" key="3">
    <source>
        <dbReference type="Proteomes" id="UP000199138"/>
    </source>
</evidence>
<dbReference type="OrthoDB" id="9786064at2"/>